<accession>A7EK40</accession>
<sequence length="40" mass="4616">MHSYPVYGTSYISSVEVEVEVQVEVEIEVVATLSFIYYQQ</sequence>
<dbReference type="KEGG" id="ssl:SS1G_05686"/>
<proteinExistence type="predicted"/>
<dbReference type="HOGENOM" id="CLU_3299659_0_0_1"/>
<organism evidence="1 2">
    <name type="scientific">Sclerotinia sclerotiorum (strain ATCC 18683 / 1980 / Ss-1)</name>
    <name type="common">White mold</name>
    <name type="synonym">Whetzelinia sclerotiorum</name>
    <dbReference type="NCBI Taxonomy" id="665079"/>
    <lineage>
        <taxon>Eukaryota</taxon>
        <taxon>Fungi</taxon>
        <taxon>Dikarya</taxon>
        <taxon>Ascomycota</taxon>
        <taxon>Pezizomycotina</taxon>
        <taxon>Leotiomycetes</taxon>
        <taxon>Helotiales</taxon>
        <taxon>Sclerotiniaceae</taxon>
        <taxon>Sclerotinia</taxon>
    </lineage>
</organism>
<dbReference type="EMBL" id="CH476627">
    <property type="protein sequence ID" value="EDO03206.1"/>
    <property type="molecule type" value="Genomic_DNA"/>
</dbReference>
<name>A7EK40_SCLS1</name>
<dbReference type="GeneID" id="5489159"/>
<evidence type="ECO:0000313" key="2">
    <source>
        <dbReference type="Proteomes" id="UP000001312"/>
    </source>
</evidence>
<dbReference type="Proteomes" id="UP000001312">
    <property type="component" value="Unassembled WGS sequence"/>
</dbReference>
<gene>
    <name evidence="1" type="ORF">SS1G_05686</name>
</gene>
<dbReference type="AlphaFoldDB" id="A7EK40"/>
<dbReference type="RefSeq" id="XP_001592765.1">
    <property type="nucleotide sequence ID" value="XM_001592715.1"/>
</dbReference>
<reference evidence="2" key="1">
    <citation type="journal article" date="2011" name="PLoS Genet.">
        <title>Genomic analysis of the necrotrophic fungal pathogens Sclerotinia sclerotiorum and Botrytis cinerea.</title>
        <authorList>
            <person name="Amselem J."/>
            <person name="Cuomo C.A."/>
            <person name="van Kan J.A."/>
            <person name="Viaud M."/>
            <person name="Benito E.P."/>
            <person name="Couloux A."/>
            <person name="Coutinho P.M."/>
            <person name="de Vries R.P."/>
            <person name="Dyer P.S."/>
            <person name="Fillinger S."/>
            <person name="Fournier E."/>
            <person name="Gout L."/>
            <person name="Hahn M."/>
            <person name="Kohn L."/>
            <person name="Lapalu N."/>
            <person name="Plummer K.M."/>
            <person name="Pradier J.M."/>
            <person name="Quevillon E."/>
            <person name="Sharon A."/>
            <person name="Simon A."/>
            <person name="ten Have A."/>
            <person name="Tudzynski B."/>
            <person name="Tudzynski P."/>
            <person name="Wincker P."/>
            <person name="Andrew M."/>
            <person name="Anthouard V."/>
            <person name="Beever R.E."/>
            <person name="Beffa R."/>
            <person name="Benoit I."/>
            <person name="Bouzid O."/>
            <person name="Brault B."/>
            <person name="Chen Z."/>
            <person name="Choquer M."/>
            <person name="Collemare J."/>
            <person name="Cotton P."/>
            <person name="Danchin E.G."/>
            <person name="Da Silva C."/>
            <person name="Gautier A."/>
            <person name="Giraud C."/>
            <person name="Giraud T."/>
            <person name="Gonzalez C."/>
            <person name="Grossetete S."/>
            <person name="Guldener U."/>
            <person name="Henrissat B."/>
            <person name="Howlett B.J."/>
            <person name="Kodira C."/>
            <person name="Kretschmer M."/>
            <person name="Lappartient A."/>
            <person name="Leroch M."/>
            <person name="Levis C."/>
            <person name="Mauceli E."/>
            <person name="Neuveglise C."/>
            <person name="Oeser B."/>
            <person name="Pearson M."/>
            <person name="Poulain J."/>
            <person name="Poussereau N."/>
            <person name="Quesneville H."/>
            <person name="Rascle C."/>
            <person name="Schumacher J."/>
            <person name="Segurens B."/>
            <person name="Sexton A."/>
            <person name="Silva E."/>
            <person name="Sirven C."/>
            <person name="Soanes D.M."/>
            <person name="Talbot N.J."/>
            <person name="Templeton M."/>
            <person name="Yandava C."/>
            <person name="Yarden O."/>
            <person name="Zeng Q."/>
            <person name="Rollins J.A."/>
            <person name="Lebrun M.H."/>
            <person name="Dickman M."/>
        </authorList>
    </citation>
    <scope>NUCLEOTIDE SEQUENCE [LARGE SCALE GENOMIC DNA]</scope>
    <source>
        <strain evidence="2">ATCC 18683 / 1980 / Ss-1</strain>
    </source>
</reference>
<dbReference type="InParanoid" id="A7EK40"/>
<keyword evidence="2" id="KW-1185">Reference proteome</keyword>
<protein>
    <submittedName>
        <fullName evidence="1">Uncharacterized protein</fullName>
    </submittedName>
</protein>
<evidence type="ECO:0000313" key="1">
    <source>
        <dbReference type="EMBL" id="EDO03206.1"/>
    </source>
</evidence>